<dbReference type="Gene3D" id="2.60.40.10">
    <property type="entry name" value="Immunoglobulins"/>
    <property type="match status" value="1"/>
</dbReference>
<evidence type="ECO:0000313" key="4">
    <source>
        <dbReference type="Proteomes" id="UP000230423"/>
    </source>
</evidence>
<dbReference type="InterPro" id="IPR013783">
    <property type="entry name" value="Ig-like_fold"/>
</dbReference>
<feature type="transmembrane region" description="Helical" evidence="1">
    <location>
        <begin position="357"/>
        <end position="383"/>
    </location>
</feature>
<reference evidence="3 4" key="1">
    <citation type="submission" date="2015-09" db="EMBL/GenBank/DDBJ databases">
        <title>Draft genome of the parasitic nematode Teladorsagia circumcincta isolate WARC Sus (inbred).</title>
        <authorList>
            <person name="Mitreva M."/>
        </authorList>
    </citation>
    <scope>NUCLEOTIDE SEQUENCE [LARGE SCALE GENOMIC DNA]</scope>
    <source>
        <strain evidence="3 4">S</strain>
    </source>
</reference>
<dbReference type="OrthoDB" id="661148at2759"/>
<dbReference type="Pfam" id="PF16158">
    <property type="entry name" value="N_BRCA1_IG"/>
    <property type="match status" value="1"/>
</dbReference>
<dbReference type="InterPro" id="IPR009060">
    <property type="entry name" value="UBA-like_sf"/>
</dbReference>
<proteinExistence type="predicted"/>
<dbReference type="CDD" id="cd14947">
    <property type="entry name" value="NBR1_like"/>
    <property type="match status" value="1"/>
</dbReference>
<keyword evidence="1" id="KW-0812">Transmembrane</keyword>
<dbReference type="Proteomes" id="UP000230423">
    <property type="component" value="Unassembled WGS sequence"/>
</dbReference>
<sequence length="553" mass="61469">MKIKLPRSGGNAVGTEVTDGTPIVISGSDNEDQYKGLENGKEISFDIIPLEFMDTDDIDNMLIRQLSCLGTSDKEVLVKQFQSILGDVSLSPELCAFFLDMTNWNLQDAVGAYYDHGHTNNVGEIGFDLPLLNMQLVRDVTIGEGESVPPKTRFVKSWRVKNNGGVHWPQGTALCFVEGTPLSSEMRVPVASLGPGGEAELTVEMISPSMPGIYQSRWQLNTPQSVPFGEAIWCIIAVDNNGILDITQQLASAPLGRISSPTGHNPFMRSSPDEMMADDFMGMEVSDRRSPRRRTLPAFCSDREVTKIFPSFINFNTLRVFKGGISVQGFQESTSITSIYLLQTLVISQPPWLARPLYGLAAPAIILVTFHTAAIWLTVYLAIQRYIYVCLPSLVVSELPVMCTEYSVSVMTSNTTRSCFHKDVDIIDSVIGVDSWKALILCLRALLVHILPCVLLIIFTTCLFKTVNEADRKRSVHQLSGRKMFRQLFSRQVLYVASPAEGAGWRPRFSVQLIDIHKLRRPSRLARKVTQQYGQNRMSATALDPAAMTDEYL</sequence>
<protein>
    <recommendedName>
        <fullName evidence="2">Nbr1 FW domain-containing protein</fullName>
    </recommendedName>
</protein>
<dbReference type="PANTHER" id="PTHR20930">
    <property type="entry name" value="OVARIAN CARCINOMA ANTIGEN CA125-RELATED"/>
    <property type="match status" value="1"/>
</dbReference>
<evidence type="ECO:0000313" key="3">
    <source>
        <dbReference type="EMBL" id="PIO77621.1"/>
    </source>
</evidence>
<keyword evidence="1" id="KW-1133">Transmembrane helix</keyword>
<dbReference type="EMBL" id="KZ344991">
    <property type="protein sequence ID" value="PIO77621.1"/>
    <property type="molecule type" value="Genomic_DNA"/>
</dbReference>
<dbReference type="Gene3D" id="1.10.8.10">
    <property type="entry name" value="DNA helicase RuvA subunit, C-terminal domain"/>
    <property type="match status" value="1"/>
</dbReference>
<evidence type="ECO:0000256" key="1">
    <source>
        <dbReference type="SAM" id="Phobius"/>
    </source>
</evidence>
<evidence type="ECO:0000259" key="2">
    <source>
        <dbReference type="Pfam" id="PF16158"/>
    </source>
</evidence>
<organism evidence="3 4">
    <name type="scientific">Teladorsagia circumcincta</name>
    <name type="common">Brown stomach worm</name>
    <name type="synonym">Ostertagia circumcincta</name>
    <dbReference type="NCBI Taxonomy" id="45464"/>
    <lineage>
        <taxon>Eukaryota</taxon>
        <taxon>Metazoa</taxon>
        <taxon>Ecdysozoa</taxon>
        <taxon>Nematoda</taxon>
        <taxon>Chromadorea</taxon>
        <taxon>Rhabditida</taxon>
        <taxon>Rhabditina</taxon>
        <taxon>Rhabditomorpha</taxon>
        <taxon>Strongyloidea</taxon>
        <taxon>Trichostrongylidae</taxon>
        <taxon>Teladorsagia</taxon>
    </lineage>
</organism>
<dbReference type="PANTHER" id="PTHR20930:SF0">
    <property type="entry name" value="PROTEIN ILRUN"/>
    <property type="match status" value="1"/>
</dbReference>
<dbReference type="InterPro" id="IPR039517">
    <property type="entry name" value="C6orf106_UBA-like"/>
</dbReference>
<feature type="transmembrane region" description="Helical" evidence="1">
    <location>
        <begin position="438"/>
        <end position="464"/>
    </location>
</feature>
<dbReference type="SUPFAM" id="SSF46934">
    <property type="entry name" value="UBA-like"/>
    <property type="match status" value="1"/>
</dbReference>
<dbReference type="SUPFAM" id="SSF81321">
    <property type="entry name" value="Family A G protein-coupled receptor-like"/>
    <property type="match status" value="1"/>
</dbReference>
<dbReference type="Pfam" id="PF14555">
    <property type="entry name" value="UBA_4"/>
    <property type="match status" value="1"/>
</dbReference>
<keyword evidence="4" id="KW-1185">Reference proteome</keyword>
<feature type="domain" description="Nbr1 FW" evidence="2">
    <location>
        <begin position="141"/>
        <end position="238"/>
    </location>
</feature>
<dbReference type="CDD" id="cd14349">
    <property type="entry name" value="UBA_CF106"/>
    <property type="match status" value="1"/>
</dbReference>
<accession>A0A2G9V541</accession>
<dbReference type="GO" id="GO:0000407">
    <property type="term" value="C:phagophore assembly site"/>
    <property type="evidence" value="ECO:0007669"/>
    <property type="project" value="TreeGrafter"/>
</dbReference>
<gene>
    <name evidence="3" type="ORF">TELCIR_00286</name>
</gene>
<keyword evidence="1" id="KW-0472">Membrane</keyword>
<dbReference type="AlphaFoldDB" id="A0A2G9V541"/>
<dbReference type="InterPro" id="IPR032350">
    <property type="entry name" value="Nbr1_FW"/>
</dbReference>
<name>A0A2G9V541_TELCI</name>
<dbReference type="GO" id="GO:0016236">
    <property type="term" value="P:macroautophagy"/>
    <property type="evidence" value="ECO:0007669"/>
    <property type="project" value="TreeGrafter"/>
</dbReference>
<dbReference type="GO" id="GO:0043130">
    <property type="term" value="F:ubiquitin binding"/>
    <property type="evidence" value="ECO:0007669"/>
    <property type="project" value="TreeGrafter"/>
</dbReference>